<evidence type="ECO:0000256" key="1">
    <source>
        <dbReference type="SAM" id="SignalP"/>
    </source>
</evidence>
<name>A0A8W8JL09_MAGGI</name>
<dbReference type="Gene3D" id="2.170.300.10">
    <property type="entry name" value="Tie2 ligand-binding domain superfamily"/>
    <property type="match status" value="1"/>
</dbReference>
<keyword evidence="3" id="KW-1185">Reference proteome</keyword>
<sequence>MFSVEHLNLFILFWIYTVCKGSATQGPCKNSFKGCCPGSAWNSQNQKCEPCMQGFTGDNCSSRCPYPTYGRDCQELCNCSKDMCDVFTGCQSFTTGYNVLFSIAKPKA</sequence>
<feature type="signal peptide" evidence="1">
    <location>
        <begin position="1"/>
        <end position="21"/>
    </location>
</feature>
<evidence type="ECO:0000313" key="2">
    <source>
        <dbReference type="EnsemblMetazoa" id="G19240.1:cds"/>
    </source>
</evidence>
<reference evidence="2" key="1">
    <citation type="submission" date="2022-08" db="UniProtKB">
        <authorList>
            <consortium name="EnsemblMetazoa"/>
        </authorList>
    </citation>
    <scope>IDENTIFICATION</scope>
    <source>
        <strain evidence="2">05x7-T-G4-1.051#20</strain>
    </source>
</reference>
<dbReference type="AlphaFoldDB" id="A0A8W8JL09"/>
<accession>A0A8W8JL09</accession>
<proteinExistence type="predicted"/>
<feature type="chain" id="PRO_5036482031" evidence="1">
    <location>
        <begin position="22"/>
        <end position="108"/>
    </location>
</feature>
<protein>
    <submittedName>
        <fullName evidence="2">Uncharacterized protein</fullName>
    </submittedName>
</protein>
<dbReference type="EnsemblMetazoa" id="G19240.1">
    <property type="protein sequence ID" value="G19240.1:cds"/>
    <property type="gene ID" value="G19240"/>
</dbReference>
<organism evidence="2 3">
    <name type="scientific">Magallana gigas</name>
    <name type="common">Pacific oyster</name>
    <name type="synonym">Crassostrea gigas</name>
    <dbReference type="NCBI Taxonomy" id="29159"/>
    <lineage>
        <taxon>Eukaryota</taxon>
        <taxon>Metazoa</taxon>
        <taxon>Spiralia</taxon>
        <taxon>Lophotrochozoa</taxon>
        <taxon>Mollusca</taxon>
        <taxon>Bivalvia</taxon>
        <taxon>Autobranchia</taxon>
        <taxon>Pteriomorphia</taxon>
        <taxon>Ostreida</taxon>
        <taxon>Ostreoidea</taxon>
        <taxon>Ostreidae</taxon>
        <taxon>Magallana</taxon>
    </lineage>
</organism>
<keyword evidence="1" id="KW-0732">Signal</keyword>
<evidence type="ECO:0000313" key="3">
    <source>
        <dbReference type="Proteomes" id="UP000005408"/>
    </source>
</evidence>
<dbReference type="Proteomes" id="UP000005408">
    <property type="component" value="Unassembled WGS sequence"/>
</dbReference>